<dbReference type="Gene3D" id="3.30.200.20">
    <property type="entry name" value="Phosphorylase Kinase, domain 1"/>
    <property type="match status" value="1"/>
</dbReference>
<feature type="region of interest" description="Disordered" evidence="1">
    <location>
        <begin position="479"/>
        <end position="517"/>
    </location>
</feature>
<dbReference type="InterPro" id="IPR008271">
    <property type="entry name" value="Ser/Thr_kinase_AS"/>
</dbReference>
<dbReference type="GO" id="GO:0004674">
    <property type="term" value="F:protein serine/threonine kinase activity"/>
    <property type="evidence" value="ECO:0007669"/>
    <property type="project" value="TreeGrafter"/>
</dbReference>
<feature type="region of interest" description="Disordered" evidence="1">
    <location>
        <begin position="332"/>
        <end position="360"/>
    </location>
</feature>
<evidence type="ECO:0000256" key="3">
    <source>
        <dbReference type="SAM" id="SignalP"/>
    </source>
</evidence>
<dbReference type="Pfam" id="PF00069">
    <property type="entry name" value="Pkinase"/>
    <property type="match status" value="1"/>
</dbReference>
<feature type="region of interest" description="Disordered" evidence="1">
    <location>
        <begin position="399"/>
        <end position="434"/>
    </location>
</feature>
<evidence type="ECO:0000259" key="4">
    <source>
        <dbReference type="PROSITE" id="PS50011"/>
    </source>
</evidence>
<proteinExistence type="predicted"/>
<comment type="caution">
    <text evidence="5">The sequence shown here is derived from an EMBL/GenBank/DDBJ whole genome shotgun (WGS) entry which is preliminary data.</text>
</comment>
<dbReference type="GO" id="GO:0005524">
    <property type="term" value="F:ATP binding"/>
    <property type="evidence" value="ECO:0007669"/>
    <property type="project" value="InterPro"/>
</dbReference>
<feature type="region of interest" description="Disordered" evidence="1">
    <location>
        <begin position="540"/>
        <end position="561"/>
    </location>
</feature>
<dbReference type="PROSITE" id="PS00108">
    <property type="entry name" value="PROTEIN_KINASE_ST"/>
    <property type="match status" value="1"/>
</dbReference>
<feature type="region of interest" description="Disordered" evidence="1">
    <location>
        <begin position="849"/>
        <end position="913"/>
    </location>
</feature>
<feature type="domain" description="Protein kinase" evidence="4">
    <location>
        <begin position="575"/>
        <end position="841"/>
    </location>
</feature>
<keyword evidence="2" id="KW-0472">Membrane</keyword>
<evidence type="ECO:0000256" key="1">
    <source>
        <dbReference type="SAM" id="MobiDB-lite"/>
    </source>
</evidence>
<feature type="compositionally biased region" description="Polar residues" evidence="1">
    <location>
        <begin position="344"/>
        <end position="354"/>
    </location>
</feature>
<feature type="compositionally biased region" description="Low complexity" evidence="1">
    <location>
        <begin position="495"/>
        <end position="517"/>
    </location>
</feature>
<dbReference type="InterPro" id="IPR000719">
    <property type="entry name" value="Prot_kinase_dom"/>
</dbReference>
<gene>
    <name evidence="5" type="ORF">HYH03_015732</name>
</gene>
<evidence type="ECO:0000313" key="5">
    <source>
        <dbReference type="EMBL" id="KAG2485568.1"/>
    </source>
</evidence>
<name>A0A835XK34_9CHLO</name>
<keyword evidence="2" id="KW-0812">Transmembrane</keyword>
<dbReference type="OrthoDB" id="536504at2759"/>
<accession>A0A835XK34</accession>
<dbReference type="PROSITE" id="PS50011">
    <property type="entry name" value="PROTEIN_KINASE_DOM"/>
    <property type="match status" value="1"/>
</dbReference>
<evidence type="ECO:0000313" key="6">
    <source>
        <dbReference type="Proteomes" id="UP000612055"/>
    </source>
</evidence>
<feature type="chain" id="PRO_5032608064" description="Protein kinase domain-containing protein" evidence="3">
    <location>
        <begin position="39"/>
        <end position="913"/>
    </location>
</feature>
<dbReference type="Gene3D" id="1.10.510.10">
    <property type="entry name" value="Transferase(Phosphotransferase) domain 1"/>
    <property type="match status" value="1"/>
</dbReference>
<evidence type="ECO:0000256" key="2">
    <source>
        <dbReference type="SAM" id="Phobius"/>
    </source>
</evidence>
<organism evidence="5 6">
    <name type="scientific">Edaphochlamys debaryana</name>
    <dbReference type="NCBI Taxonomy" id="47281"/>
    <lineage>
        <taxon>Eukaryota</taxon>
        <taxon>Viridiplantae</taxon>
        <taxon>Chlorophyta</taxon>
        <taxon>core chlorophytes</taxon>
        <taxon>Chlorophyceae</taxon>
        <taxon>CS clade</taxon>
        <taxon>Chlamydomonadales</taxon>
        <taxon>Chlamydomonadales incertae sedis</taxon>
        <taxon>Edaphochlamys</taxon>
    </lineage>
</organism>
<dbReference type="InterPro" id="IPR011009">
    <property type="entry name" value="Kinase-like_dom_sf"/>
</dbReference>
<keyword evidence="6" id="KW-1185">Reference proteome</keyword>
<sequence length="913" mass="95512">MPARSVNTRVPAAAAAGACFARGRWSVLLAVLLGSVAGQQSVIRVRSGAELAAAILDFHVLDIVIDVSELTLLESDWPAAAPNPFVLERNLTLRGIDKSHPPVVRLLAKRKVQLGPNVDVRTSQLVFADARQDRDIIFTPGLDFIAPASSDPVLFRDAPPTWILNEAAVIVSACLPDSYYEEFLYSESLQTSPRYKSRQILIANVPQPGCATVVTNGSGKAHDFASARPLSAAASAVPEDVVESLSLGRCWPRVHFVVELGLKAFQPSDVTTSELGPRTDAHYYGYMTSSAFLCKQVVDAACIDRLGPVGCIAAALAMGAAPLPPLKSDSLLTSSDRGAAGASGPSSVPYSDGSTDGGGGGGGAPVGAIVGAAVGGVVGLALLGGLALMLMARRRRTGGGGKAGKLAAAEPACTSDPPSWEAHKPQDLDSSNGTEDRVVLDLETGQRYQKPSPGSDGRACGKACGSGGQSLFGSLLATTASQGDEPGGGLEDTAAAEGGSSAAPSGRGRGGSRCAPSRGVLSGLTPFRVDVHCSGDLQLDELTPVGSPEGPASSRSVAGSSPLMMSGAVDDNVVRLLPEVLGKGACGRVRKGLYRGQYVAVKQLLGEHDLAAATNAKALAATFNQELEVLARCEHPCIVRLLAACVKPFVVLEMLETSLDKLLYGSGAGLLPMPLVLHIGLEVARGLEYLHPTVTHRDLKPANVLINDPWGPKPVVKLTDFGLARLRETVMHTTNPEAGTPAYMAPECFDIGNDVITHKADMYALGVLLWEMLAGSLPWRGKGIVEVAYSVSMLSQRLPMPPAGLDSPPERWPRKIVRLIQQCWDSDPDRRPAAAEAVKWLALEQQREESCPASLGPGDGRVSQRNESAIDVSSAPPDSSISTTECIQAARQTHMASAGPRSFLAEDLQPATV</sequence>
<feature type="compositionally biased region" description="Polar residues" evidence="1">
    <location>
        <begin position="876"/>
        <end position="895"/>
    </location>
</feature>
<feature type="signal peptide" evidence="3">
    <location>
        <begin position="1"/>
        <end position="38"/>
    </location>
</feature>
<dbReference type="PANTHER" id="PTHR44329:SF214">
    <property type="entry name" value="PROTEIN KINASE DOMAIN-CONTAINING PROTEIN"/>
    <property type="match status" value="1"/>
</dbReference>
<protein>
    <recommendedName>
        <fullName evidence="4">Protein kinase domain-containing protein</fullName>
    </recommendedName>
</protein>
<reference evidence="5" key="1">
    <citation type="journal article" date="2020" name="bioRxiv">
        <title>Comparative genomics of Chlamydomonas.</title>
        <authorList>
            <person name="Craig R.J."/>
            <person name="Hasan A.R."/>
            <person name="Ness R.W."/>
            <person name="Keightley P.D."/>
        </authorList>
    </citation>
    <scope>NUCLEOTIDE SEQUENCE</scope>
    <source>
        <strain evidence="5">CCAP 11/70</strain>
    </source>
</reference>
<dbReference type="AlphaFoldDB" id="A0A835XK34"/>
<dbReference type="EMBL" id="JAEHOE010000127">
    <property type="protein sequence ID" value="KAG2485568.1"/>
    <property type="molecule type" value="Genomic_DNA"/>
</dbReference>
<keyword evidence="3" id="KW-0732">Signal</keyword>
<dbReference type="InterPro" id="IPR051681">
    <property type="entry name" value="Ser/Thr_Kinases-Pseudokinases"/>
</dbReference>
<keyword evidence="2" id="KW-1133">Transmembrane helix</keyword>
<dbReference type="SMART" id="SM00220">
    <property type="entry name" value="S_TKc"/>
    <property type="match status" value="1"/>
</dbReference>
<feature type="transmembrane region" description="Helical" evidence="2">
    <location>
        <begin position="369"/>
        <end position="392"/>
    </location>
</feature>
<dbReference type="Proteomes" id="UP000612055">
    <property type="component" value="Unassembled WGS sequence"/>
</dbReference>
<dbReference type="PANTHER" id="PTHR44329">
    <property type="entry name" value="SERINE/THREONINE-PROTEIN KINASE TNNI3K-RELATED"/>
    <property type="match status" value="1"/>
</dbReference>
<dbReference type="SUPFAM" id="SSF56112">
    <property type="entry name" value="Protein kinase-like (PK-like)"/>
    <property type="match status" value="1"/>
</dbReference>